<accession>A0ABQ6HCG2</accession>
<keyword evidence="3" id="KW-1185">Reference proteome</keyword>
<name>A0ABQ6HCG2_9GAMM</name>
<keyword evidence="1" id="KW-1133">Transmembrane helix</keyword>
<feature type="transmembrane region" description="Helical" evidence="1">
    <location>
        <begin position="18"/>
        <end position="37"/>
    </location>
</feature>
<protein>
    <recommendedName>
        <fullName evidence="4">DUF4870 domain-containing protein</fullName>
    </recommendedName>
</protein>
<comment type="caution">
    <text evidence="2">The sequence shown here is derived from an EMBL/GenBank/DDBJ whole genome shotgun (WGS) entry which is preliminary data.</text>
</comment>
<evidence type="ECO:0000313" key="3">
    <source>
        <dbReference type="Proteomes" id="UP001157134"/>
    </source>
</evidence>
<dbReference type="Proteomes" id="UP001157134">
    <property type="component" value="Unassembled WGS sequence"/>
</dbReference>
<feature type="transmembrane region" description="Helical" evidence="1">
    <location>
        <begin position="57"/>
        <end position="88"/>
    </location>
</feature>
<proteinExistence type="predicted"/>
<gene>
    <name evidence="2" type="ORF">tloyanaT_15340</name>
</gene>
<keyword evidence="1" id="KW-0472">Membrane</keyword>
<organism evidence="2 3">
    <name type="scientific">Thalassotalea loyana</name>
    <dbReference type="NCBI Taxonomy" id="280483"/>
    <lineage>
        <taxon>Bacteria</taxon>
        <taxon>Pseudomonadati</taxon>
        <taxon>Pseudomonadota</taxon>
        <taxon>Gammaproteobacteria</taxon>
        <taxon>Alteromonadales</taxon>
        <taxon>Colwelliaceae</taxon>
        <taxon>Thalassotalea</taxon>
    </lineage>
</organism>
<reference evidence="2 3" key="1">
    <citation type="submission" date="2023-03" db="EMBL/GenBank/DDBJ databases">
        <title>Thalassotalea loyana LMG 22536T draft genome sequence.</title>
        <authorList>
            <person name="Sawabe T."/>
        </authorList>
    </citation>
    <scope>NUCLEOTIDE SEQUENCE [LARGE SCALE GENOMIC DNA]</scope>
    <source>
        <strain evidence="2 3">LMG 22536</strain>
    </source>
</reference>
<dbReference type="RefSeq" id="WP_284297246.1">
    <property type="nucleotide sequence ID" value="NZ_BSSV01000003.1"/>
</dbReference>
<evidence type="ECO:0000313" key="2">
    <source>
        <dbReference type="EMBL" id="GLX85282.1"/>
    </source>
</evidence>
<keyword evidence="1" id="KW-0812">Transmembrane</keyword>
<evidence type="ECO:0000256" key="1">
    <source>
        <dbReference type="SAM" id="Phobius"/>
    </source>
</evidence>
<sequence>MAHYESSTDDIAEDTAKLLAVLSYFTVIGWLISLFCYGKNRCPLLRFHLRQSLGLILLFAVFSFVPLIGWLATIAVLGLWCIAVWQAYNQSKAPLPYVGDRFQRYFDFID</sequence>
<evidence type="ECO:0008006" key="4">
    <source>
        <dbReference type="Google" id="ProtNLM"/>
    </source>
</evidence>
<dbReference type="EMBL" id="BSSV01000003">
    <property type="protein sequence ID" value="GLX85282.1"/>
    <property type="molecule type" value="Genomic_DNA"/>
</dbReference>